<dbReference type="GO" id="GO:0031418">
    <property type="term" value="F:L-ascorbic acid binding"/>
    <property type="evidence" value="ECO:0007669"/>
    <property type="project" value="InterPro"/>
</dbReference>
<keyword evidence="3" id="KW-0479">Metal-binding</keyword>
<reference evidence="9 10" key="1">
    <citation type="journal article" date="2013" name="BMC Genomics">
        <title>Reconstruction of the lipid metabolism for the microalga Monoraphidium neglectum from its genome sequence reveals characteristics suitable for biofuel production.</title>
        <authorList>
            <person name="Bogen C."/>
            <person name="Al-Dilaimi A."/>
            <person name="Albersmeier A."/>
            <person name="Wichmann J."/>
            <person name="Grundmann M."/>
            <person name="Rupp O."/>
            <person name="Lauersen K.J."/>
            <person name="Blifernez-Klassen O."/>
            <person name="Kalinowski J."/>
            <person name="Goesmann A."/>
            <person name="Mussgnug J.H."/>
            <person name="Kruse O."/>
        </authorList>
    </citation>
    <scope>NUCLEOTIDE SEQUENCE [LARGE SCALE GENOMIC DNA]</scope>
    <source>
        <strain evidence="9 10">SAG 48.87</strain>
    </source>
</reference>
<evidence type="ECO:0000256" key="5">
    <source>
        <dbReference type="ARBA" id="ARBA00023002"/>
    </source>
</evidence>
<dbReference type="InterPro" id="IPR005123">
    <property type="entry name" value="Oxoglu/Fe-dep_dioxygenase_dom"/>
</dbReference>
<keyword evidence="10" id="KW-1185">Reference proteome</keyword>
<keyword evidence="4" id="KW-0223">Dioxygenase</keyword>
<sequence length="446" mass="47452">MQTTKRPKQDTTRRCHDEADYVVNLVEATMSRSHVVDVKTGHSKTDPIRTSWGGSLMRGQTPTISAIEQRIAEFTHIPPEYGEPIQVLRYNDGQRYDAHWDWFDDPVHGLANATENRAATVLMYLGEVEEGGETALPIAVPIDRKRQSGNRGSLSVCGRNGTLAVVPEKGDALLFFDMLPDGRNVDRRSLHASCPTLKGTKWTATKCAAGSGRSARCLQNVLRALAHACAPCGRRIHHCRNLAAGAGLPVRTELPDGGALLAEADAYRVLEGGRLAQSGGMVAPAKLRLVRNKAAGNHVRYELVVEPADPDDTAAGARVVVQLSARTSLAPAKLSGLRHGKHAVKPKGEPLAKAVLNSPGADIDLIVLEVRQKAATPLLGAVGLAGAKVAVGFQEAAEAKGWHLYVSAVLGVVDEAEGRTFESMCAKAAGGHQAHTLGALYEGLAA</sequence>
<dbReference type="EMBL" id="KK101281">
    <property type="protein sequence ID" value="KIZ01457.1"/>
    <property type="molecule type" value="Genomic_DNA"/>
</dbReference>
<dbReference type="PROSITE" id="PS51471">
    <property type="entry name" value="FE2OG_OXY"/>
    <property type="match status" value="1"/>
</dbReference>
<dbReference type="AlphaFoldDB" id="A0A0D2MLL0"/>
<keyword evidence="6" id="KW-0408">Iron</keyword>
<comment type="cofactor">
    <cofactor evidence="1">
        <name>L-ascorbate</name>
        <dbReference type="ChEBI" id="CHEBI:38290"/>
    </cofactor>
</comment>
<dbReference type="GO" id="GO:0005506">
    <property type="term" value="F:iron ion binding"/>
    <property type="evidence" value="ECO:0007669"/>
    <property type="project" value="InterPro"/>
</dbReference>
<gene>
    <name evidence="9" type="ORF">MNEG_6504</name>
</gene>
<dbReference type="PANTHER" id="PTHR10869:SF238">
    <property type="entry name" value="PROLYL 4-HYDROXYLASE 6-RELATED"/>
    <property type="match status" value="1"/>
</dbReference>
<dbReference type="Pfam" id="PF13640">
    <property type="entry name" value="2OG-FeII_Oxy_3"/>
    <property type="match status" value="1"/>
</dbReference>
<dbReference type="SMART" id="SM00702">
    <property type="entry name" value="P4Hc"/>
    <property type="match status" value="1"/>
</dbReference>
<evidence type="ECO:0000256" key="4">
    <source>
        <dbReference type="ARBA" id="ARBA00022964"/>
    </source>
</evidence>
<evidence type="ECO:0000256" key="2">
    <source>
        <dbReference type="ARBA" id="ARBA00004648"/>
    </source>
</evidence>
<dbReference type="GO" id="GO:0004656">
    <property type="term" value="F:procollagen-proline 4-dioxygenase activity"/>
    <property type="evidence" value="ECO:0007669"/>
    <property type="project" value="UniProtKB-EC"/>
</dbReference>
<dbReference type="Gene3D" id="2.60.120.620">
    <property type="entry name" value="q2cbj1_9rhob like domain"/>
    <property type="match status" value="1"/>
</dbReference>
<dbReference type="GO" id="GO:0005789">
    <property type="term" value="C:endoplasmic reticulum membrane"/>
    <property type="evidence" value="ECO:0007669"/>
    <property type="project" value="UniProtKB-SubCell"/>
</dbReference>
<dbReference type="InterPro" id="IPR006620">
    <property type="entry name" value="Pro_4_hyd_alph"/>
</dbReference>
<dbReference type="PANTHER" id="PTHR10869">
    <property type="entry name" value="PROLYL 4-HYDROXYLASE ALPHA SUBUNIT"/>
    <property type="match status" value="1"/>
</dbReference>
<evidence type="ECO:0000259" key="8">
    <source>
        <dbReference type="PROSITE" id="PS51471"/>
    </source>
</evidence>
<dbReference type="GeneID" id="25739380"/>
<dbReference type="STRING" id="145388.A0A0D2MLL0"/>
<evidence type="ECO:0000313" key="10">
    <source>
        <dbReference type="Proteomes" id="UP000054498"/>
    </source>
</evidence>
<accession>A0A0D2MLL0</accession>
<dbReference type="InterPro" id="IPR045054">
    <property type="entry name" value="P4HA-like"/>
</dbReference>
<evidence type="ECO:0000313" key="9">
    <source>
        <dbReference type="EMBL" id="KIZ01457.1"/>
    </source>
</evidence>
<organism evidence="9 10">
    <name type="scientific">Monoraphidium neglectum</name>
    <dbReference type="NCBI Taxonomy" id="145388"/>
    <lineage>
        <taxon>Eukaryota</taxon>
        <taxon>Viridiplantae</taxon>
        <taxon>Chlorophyta</taxon>
        <taxon>core chlorophytes</taxon>
        <taxon>Chlorophyceae</taxon>
        <taxon>CS clade</taxon>
        <taxon>Sphaeropleales</taxon>
        <taxon>Selenastraceae</taxon>
        <taxon>Monoraphidium</taxon>
    </lineage>
</organism>
<evidence type="ECO:0000256" key="6">
    <source>
        <dbReference type="ARBA" id="ARBA00023004"/>
    </source>
</evidence>
<evidence type="ECO:0000256" key="3">
    <source>
        <dbReference type="ARBA" id="ARBA00022723"/>
    </source>
</evidence>
<dbReference type="OrthoDB" id="420380at2759"/>
<keyword evidence="5" id="KW-0560">Oxidoreductase</keyword>
<dbReference type="Proteomes" id="UP000054498">
    <property type="component" value="Unassembled WGS sequence"/>
</dbReference>
<evidence type="ECO:0000256" key="7">
    <source>
        <dbReference type="ARBA" id="ARBA00049169"/>
    </source>
</evidence>
<comment type="subcellular location">
    <subcellularLocation>
        <location evidence="2">Endoplasmic reticulum membrane</location>
        <topology evidence="2">Single-pass type II membrane protein</topology>
    </subcellularLocation>
</comment>
<feature type="domain" description="Fe2OG dioxygenase" evidence="8">
    <location>
        <begin position="81"/>
        <end position="210"/>
    </location>
</feature>
<dbReference type="InterPro" id="IPR044862">
    <property type="entry name" value="Pro_4_hyd_alph_FE2OG_OXY"/>
</dbReference>
<dbReference type="KEGG" id="mng:MNEG_6504"/>
<comment type="catalytic activity">
    <reaction evidence="7">
        <text>L-prolyl-[collagen] + 2-oxoglutarate + O2 = trans-4-hydroxy-L-prolyl-[collagen] + succinate + CO2</text>
        <dbReference type="Rhea" id="RHEA:18945"/>
        <dbReference type="Rhea" id="RHEA-COMP:11676"/>
        <dbReference type="Rhea" id="RHEA-COMP:11680"/>
        <dbReference type="ChEBI" id="CHEBI:15379"/>
        <dbReference type="ChEBI" id="CHEBI:16526"/>
        <dbReference type="ChEBI" id="CHEBI:16810"/>
        <dbReference type="ChEBI" id="CHEBI:30031"/>
        <dbReference type="ChEBI" id="CHEBI:50342"/>
        <dbReference type="ChEBI" id="CHEBI:61965"/>
        <dbReference type="EC" id="1.14.11.2"/>
    </reaction>
</comment>
<evidence type="ECO:0000256" key="1">
    <source>
        <dbReference type="ARBA" id="ARBA00001961"/>
    </source>
</evidence>
<name>A0A0D2MLL0_9CHLO</name>
<protein>
    <recommendedName>
        <fullName evidence="8">Fe2OG dioxygenase domain-containing protein</fullName>
    </recommendedName>
</protein>
<dbReference type="RefSeq" id="XP_013900476.1">
    <property type="nucleotide sequence ID" value="XM_014045022.1"/>
</dbReference>
<proteinExistence type="predicted"/>